<dbReference type="InterPro" id="IPR010998">
    <property type="entry name" value="Integrase_recombinase_N"/>
</dbReference>
<dbReference type="InterPro" id="IPR044068">
    <property type="entry name" value="CB"/>
</dbReference>
<dbReference type="PANTHER" id="PTHR30349">
    <property type="entry name" value="PHAGE INTEGRASE-RELATED"/>
    <property type="match status" value="1"/>
</dbReference>
<gene>
    <name evidence="7" type="primary">xerC_50</name>
    <name evidence="7" type="ORF">SDC9_44337</name>
</gene>
<comment type="similarity">
    <text evidence="1">Belongs to the 'phage' integrase family.</text>
</comment>
<dbReference type="InterPro" id="IPR050090">
    <property type="entry name" value="Tyrosine_recombinase_XerCD"/>
</dbReference>
<keyword evidence="4" id="KW-0233">DNA recombination</keyword>
<dbReference type="GO" id="GO:0015074">
    <property type="term" value="P:DNA integration"/>
    <property type="evidence" value="ECO:0007669"/>
    <property type="project" value="UniProtKB-KW"/>
</dbReference>
<comment type="caution">
    <text evidence="7">The sequence shown here is derived from an EMBL/GenBank/DDBJ whole genome shotgun (WGS) entry which is preliminary data.</text>
</comment>
<evidence type="ECO:0000256" key="2">
    <source>
        <dbReference type="ARBA" id="ARBA00022908"/>
    </source>
</evidence>
<protein>
    <submittedName>
        <fullName evidence="7">Tyrosine recombinase XerC</fullName>
    </submittedName>
</protein>
<feature type="domain" description="Core-binding (CB)" evidence="6">
    <location>
        <begin position="64"/>
        <end position="149"/>
    </location>
</feature>
<keyword evidence="2" id="KW-0229">DNA integration</keyword>
<evidence type="ECO:0000313" key="7">
    <source>
        <dbReference type="EMBL" id="MPL98137.1"/>
    </source>
</evidence>
<dbReference type="PANTHER" id="PTHR30349:SF64">
    <property type="entry name" value="PROPHAGE INTEGRASE INTD-RELATED"/>
    <property type="match status" value="1"/>
</dbReference>
<dbReference type="InterPro" id="IPR002104">
    <property type="entry name" value="Integrase_catalytic"/>
</dbReference>
<dbReference type="Pfam" id="PF14659">
    <property type="entry name" value="Phage_int_SAM_3"/>
    <property type="match status" value="1"/>
</dbReference>
<dbReference type="EMBL" id="VSSQ01000592">
    <property type="protein sequence ID" value="MPL98137.1"/>
    <property type="molecule type" value="Genomic_DNA"/>
</dbReference>
<keyword evidence="3" id="KW-0238">DNA-binding</keyword>
<dbReference type="Gene3D" id="1.10.443.10">
    <property type="entry name" value="Intergrase catalytic core"/>
    <property type="match status" value="1"/>
</dbReference>
<dbReference type="GO" id="GO:0006310">
    <property type="term" value="P:DNA recombination"/>
    <property type="evidence" value="ECO:0007669"/>
    <property type="project" value="UniProtKB-KW"/>
</dbReference>
<dbReference type="SUPFAM" id="SSF56349">
    <property type="entry name" value="DNA breaking-rejoining enzymes"/>
    <property type="match status" value="1"/>
</dbReference>
<evidence type="ECO:0000259" key="5">
    <source>
        <dbReference type="PROSITE" id="PS51898"/>
    </source>
</evidence>
<dbReference type="InterPro" id="IPR004107">
    <property type="entry name" value="Integrase_SAM-like_N"/>
</dbReference>
<dbReference type="Gene3D" id="1.10.150.130">
    <property type="match status" value="1"/>
</dbReference>
<evidence type="ECO:0000259" key="6">
    <source>
        <dbReference type="PROSITE" id="PS51900"/>
    </source>
</evidence>
<dbReference type="PROSITE" id="PS51900">
    <property type="entry name" value="CB"/>
    <property type="match status" value="1"/>
</dbReference>
<evidence type="ECO:0000256" key="4">
    <source>
        <dbReference type="ARBA" id="ARBA00023172"/>
    </source>
</evidence>
<sequence>MTASLQKKDNIVYVVLSWKQGNKRKQKWVPTELPLKYGKRIGEATRIAVLKEWEPKLIIEYSTMTLGAFLLDWVERKKTSIEDTTYNEYKRMISNTIAPYFDENGITFQECNTNDIETFYKYKMEEDKVSANTISHYQACIYSAFKDGMRRDLVLANPAEKVVLPKVPKFKGSFYTKIELDAIIAASAGTRLEIPIYLASWLGMRRGEIAGARWSSVDFHDKTLTVNGVVAYQSNGENGGNIKYRDHTKSPAGMRAFPLSDDNIKKLMYWKAQQAQNSILAGDQYDTTWKDFICVNELGGLISPNYISWAFPKFIKKHGFRKVRFHDLRHTNAVLLLTNGATMQEVQAWLGHEDFSTTDKYYSGNYTETKKRTAMLMDAIMTQSCEKEHNG</sequence>
<reference evidence="7" key="1">
    <citation type="submission" date="2019-08" db="EMBL/GenBank/DDBJ databases">
        <authorList>
            <person name="Kucharzyk K."/>
            <person name="Murdoch R.W."/>
            <person name="Higgins S."/>
            <person name="Loffler F."/>
        </authorList>
    </citation>
    <scope>NUCLEOTIDE SEQUENCE</scope>
</reference>
<name>A0A644W3G5_9ZZZZ</name>
<accession>A0A644W3G5</accession>
<dbReference type="PROSITE" id="PS51898">
    <property type="entry name" value="TYR_RECOMBINASE"/>
    <property type="match status" value="1"/>
</dbReference>
<dbReference type="AlphaFoldDB" id="A0A644W3G5"/>
<feature type="domain" description="Tyr recombinase" evidence="5">
    <location>
        <begin position="169"/>
        <end position="375"/>
    </location>
</feature>
<dbReference type="InterPro" id="IPR013762">
    <property type="entry name" value="Integrase-like_cat_sf"/>
</dbReference>
<dbReference type="GO" id="GO:0003677">
    <property type="term" value="F:DNA binding"/>
    <property type="evidence" value="ECO:0007669"/>
    <property type="project" value="UniProtKB-KW"/>
</dbReference>
<dbReference type="Pfam" id="PF00589">
    <property type="entry name" value="Phage_integrase"/>
    <property type="match status" value="1"/>
</dbReference>
<dbReference type="InterPro" id="IPR011010">
    <property type="entry name" value="DNA_brk_join_enz"/>
</dbReference>
<dbReference type="CDD" id="cd01189">
    <property type="entry name" value="INT_ICEBs1_C_like"/>
    <property type="match status" value="1"/>
</dbReference>
<evidence type="ECO:0000256" key="3">
    <source>
        <dbReference type="ARBA" id="ARBA00023125"/>
    </source>
</evidence>
<proteinExistence type="inferred from homology"/>
<organism evidence="7">
    <name type="scientific">bioreactor metagenome</name>
    <dbReference type="NCBI Taxonomy" id="1076179"/>
    <lineage>
        <taxon>unclassified sequences</taxon>
        <taxon>metagenomes</taxon>
        <taxon>ecological metagenomes</taxon>
    </lineage>
</organism>
<evidence type="ECO:0000256" key="1">
    <source>
        <dbReference type="ARBA" id="ARBA00008857"/>
    </source>
</evidence>